<dbReference type="AlphaFoldDB" id="A0A3M4LXY9"/>
<reference evidence="1 2" key="1">
    <citation type="submission" date="2018-08" db="EMBL/GenBank/DDBJ databases">
        <title>Recombination of ecologically and evolutionarily significant loci maintains genetic cohesion in the Pseudomonas syringae species complex.</title>
        <authorList>
            <person name="Dillon M."/>
            <person name="Thakur S."/>
            <person name="Almeida R.N.D."/>
            <person name="Weir B.S."/>
            <person name="Guttman D.S."/>
        </authorList>
    </citation>
    <scope>NUCLEOTIDE SEQUENCE [LARGE SCALE GENOMIC DNA]</scope>
    <source>
        <strain evidence="1 2">ICMP 3353</strain>
    </source>
</reference>
<evidence type="ECO:0000313" key="1">
    <source>
        <dbReference type="EMBL" id="RMQ45964.1"/>
    </source>
</evidence>
<dbReference type="Proteomes" id="UP000277236">
    <property type="component" value="Unassembled WGS sequence"/>
</dbReference>
<proteinExistence type="predicted"/>
<dbReference type="OrthoDB" id="7031842at2"/>
<protein>
    <submittedName>
        <fullName evidence="1">Uncharacterized protein</fullName>
    </submittedName>
</protein>
<evidence type="ECO:0000313" key="2">
    <source>
        <dbReference type="Proteomes" id="UP000277236"/>
    </source>
</evidence>
<comment type="caution">
    <text evidence="1">The sequence shown here is derived from an EMBL/GenBank/DDBJ whole genome shotgun (WGS) entry which is preliminary data.</text>
</comment>
<sequence length="225" mass="25591">MSMNNFKRENRYIVIKRKDLSAVPFAALHSFLEHLQALEDLLPVRQFVIVESDWPEYEPVWQMIELRMTGSSQAPVGEPEIFEAHGWAQTHGPAINSFTQEFDVAEEWSMAGHGVVELLNRDHVAEEIDRLRGAHQATVARLQVEIERLSTALKFYADREHYHFESDNWDSVSGEPLNILWCGDEPDFIEDGSVARAALSGIHEEKVEVQPAATEYDGFDNGVDL</sequence>
<dbReference type="RefSeq" id="WP_122316107.1">
    <property type="nucleotide sequence ID" value="NZ_RBRE01000044.1"/>
</dbReference>
<gene>
    <name evidence="1" type="ORF">ALQ04_01642</name>
</gene>
<name>A0A3M4LXY9_PSECI</name>
<organism evidence="1 2">
    <name type="scientific">Pseudomonas cichorii</name>
    <dbReference type="NCBI Taxonomy" id="36746"/>
    <lineage>
        <taxon>Bacteria</taxon>
        <taxon>Pseudomonadati</taxon>
        <taxon>Pseudomonadota</taxon>
        <taxon>Gammaproteobacteria</taxon>
        <taxon>Pseudomonadales</taxon>
        <taxon>Pseudomonadaceae</taxon>
        <taxon>Pseudomonas</taxon>
    </lineage>
</organism>
<accession>A0A3M4LXY9</accession>
<dbReference type="EMBL" id="RBRE01000044">
    <property type="protein sequence ID" value="RMQ45964.1"/>
    <property type="molecule type" value="Genomic_DNA"/>
</dbReference>